<keyword evidence="2" id="KW-1185">Reference proteome</keyword>
<dbReference type="EMBL" id="BONZ01000015">
    <property type="protein sequence ID" value="GIH13473.1"/>
    <property type="molecule type" value="Genomic_DNA"/>
</dbReference>
<accession>A0A8J3QM29</accession>
<evidence type="ECO:0000313" key="1">
    <source>
        <dbReference type="EMBL" id="GIH13473.1"/>
    </source>
</evidence>
<dbReference type="PROSITE" id="PS51257">
    <property type="entry name" value="PROKAR_LIPOPROTEIN"/>
    <property type="match status" value="1"/>
</dbReference>
<dbReference type="Proteomes" id="UP000642748">
    <property type="component" value="Unassembled WGS sequence"/>
</dbReference>
<dbReference type="RefSeq" id="WP_203917159.1">
    <property type="nucleotide sequence ID" value="NZ_BONZ01000015.1"/>
</dbReference>
<dbReference type="AlphaFoldDB" id="A0A8J3QM29"/>
<organism evidence="1 2">
    <name type="scientific">Rugosimonospora africana</name>
    <dbReference type="NCBI Taxonomy" id="556532"/>
    <lineage>
        <taxon>Bacteria</taxon>
        <taxon>Bacillati</taxon>
        <taxon>Actinomycetota</taxon>
        <taxon>Actinomycetes</taxon>
        <taxon>Micromonosporales</taxon>
        <taxon>Micromonosporaceae</taxon>
        <taxon>Rugosimonospora</taxon>
    </lineage>
</organism>
<protein>
    <submittedName>
        <fullName evidence="1">Uncharacterized protein</fullName>
    </submittedName>
</protein>
<dbReference type="InterPro" id="IPR036278">
    <property type="entry name" value="Sialidase_sf"/>
</dbReference>
<dbReference type="SUPFAM" id="SSF50939">
    <property type="entry name" value="Sialidases"/>
    <property type="match status" value="1"/>
</dbReference>
<evidence type="ECO:0000313" key="2">
    <source>
        <dbReference type="Proteomes" id="UP000642748"/>
    </source>
</evidence>
<gene>
    <name evidence="1" type="ORF">Raf01_16450</name>
</gene>
<reference evidence="1" key="1">
    <citation type="submission" date="2021-01" db="EMBL/GenBank/DDBJ databases">
        <title>Whole genome shotgun sequence of Rugosimonospora africana NBRC 104875.</title>
        <authorList>
            <person name="Komaki H."/>
            <person name="Tamura T."/>
        </authorList>
    </citation>
    <scope>NUCLEOTIDE SEQUENCE</scope>
    <source>
        <strain evidence="1">NBRC 104875</strain>
    </source>
</reference>
<proteinExistence type="predicted"/>
<sequence length="422" mass="42905">MGTRLSWWRIPLSLAILLTAGCTGQERATGGHTGTGPAVPAWRAVTLPATGSGRVEVRDVAACPGHWYAAGGYLLPDGSTRPALWTSSDAERWTAVPVRPTSVYGPAQLLSAVACRGAEVAAVGSTAGGVHANPRISTWISTGGGRLDEVPAAFELYGGPDAIGVGRIAAGPTGWLITGTWRDANGQAGAAVWFTPDGRDFRRVDADPALESDARGQTAVLDAVGGVLGQDSGPAGTGSGFPGAAATGPGFTAVGNVITPGSRTAARDPVVWTSPDGLSWRRETIPAGAEDEALERAARYGDGVLAVGERGHGFGAWLGTSGGWRAAGRFGTFAGTDLPIVTGLAVVTGLAAGSAQRAYALAGDGTRYRLWASTDLASWTELTLPATVPAGDQRLVSLTGTGDRLLLAAEDGQATRLWTAAG</sequence>
<comment type="caution">
    <text evidence="1">The sequence shown here is derived from an EMBL/GenBank/DDBJ whole genome shotgun (WGS) entry which is preliminary data.</text>
</comment>
<name>A0A8J3QM29_9ACTN</name>